<evidence type="ECO:0000256" key="1">
    <source>
        <dbReference type="SAM" id="MobiDB-lite"/>
    </source>
</evidence>
<protein>
    <submittedName>
        <fullName evidence="2">Uncharacterized protein</fullName>
    </submittedName>
</protein>
<dbReference type="AlphaFoldDB" id="A0A371HAS9"/>
<feature type="compositionally biased region" description="Basic and acidic residues" evidence="1">
    <location>
        <begin position="70"/>
        <end position="123"/>
    </location>
</feature>
<name>A0A371HAS9_MUCPR</name>
<feature type="non-terminal residue" evidence="2">
    <location>
        <position position="1"/>
    </location>
</feature>
<dbReference type="Proteomes" id="UP000257109">
    <property type="component" value="Unassembled WGS sequence"/>
</dbReference>
<evidence type="ECO:0000313" key="2">
    <source>
        <dbReference type="EMBL" id="RDX99891.1"/>
    </source>
</evidence>
<reference evidence="2" key="1">
    <citation type="submission" date="2018-05" db="EMBL/GenBank/DDBJ databases">
        <title>Draft genome of Mucuna pruriens seed.</title>
        <authorList>
            <person name="Nnadi N.E."/>
            <person name="Vos R."/>
            <person name="Hasami M.H."/>
            <person name="Devisetty U.K."/>
            <person name="Aguiy J.C."/>
        </authorList>
    </citation>
    <scope>NUCLEOTIDE SEQUENCE [LARGE SCALE GENOMIC DNA]</scope>
    <source>
        <strain evidence="2">JCA_2017</strain>
    </source>
</reference>
<dbReference type="EMBL" id="QJKJ01003113">
    <property type="protein sequence ID" value="RDX99891.1"/>
    <property type="molecule type" value="Genomic_DNA"/>
</dbReference>
<feature type="compositionally biased region" description="Polar residues" evidence="1">
    <location>
        <begin position="26"/>
        <end position="36"/>
    </location>
</feature>
<keyword evidence="3" id="KW-1185">Reference proteome</keyword>
<feature type="region of interest" description="Disordered" evidence="1">
    <location>
        <begin position="50"/>
        <end position="123"/>
    </location>
</feature>
<gene>
    <name evidence="2" type="ORF">CR513_16988</name>
</gene>
<sequence length="123" mass="14139">MLGRALPEKDQNGDPEVLKPHPTIKPGSSINMNGSDLHSEIHDLMTMKRSTESRKSFKRKLESDLDPQQSEEKSKRTRSKNESWQKEIERDEALAEKEELRVAMADSRTREAEAKDQLGHLQE</sequence>
<proteinExistence type="predicted"/>
<evidence type="ECO:0000313" key="3">
    <source>
        <dbReference type="Proteomes" id="UP000257109"/>
    </source>
</evidence>
<organism evidence="2 3">
    <name type="scientific">Mucuna pruriens</name>
    <name type="common">Velvet bean</name>
    <name type="synonym">Dolichos pruriens</name>
    <dbReference type="NCBI Taxonomy" id="157652"/>
    <lineage>
        <taxon>Eukaryota</taxon>
        <taxon>Viridiplantae</taxon>
        <taxon>Streptophyta</taxon>
        <taxon>Embryophyta</taxon>
        <taxon>Tracheophyta</taxon>
        <taxon>Spermatophyta</taxon>
        <taxon>Magnoliopsida</taxon>
        <taxon>eudicotyledons</taxon>
        <taxon>Gunneridae</taxon>
        <taxon>Pentapetalae</taxon>
        <taxon>rosids</taxon>
        <taxon>fabids</taxon>
        <taxon>Fabales</taxon>
        <taxon>Fabaceae</taxon>
        <taxon>Papilionoideae</taxon>
        <taxon>50 kb inversion clade</taxon>
        <taxon>NPAAA clade</taxon>
        <taxon>indigoferoid/millettioid clade</taxon>
        <taxon>Phaseoleae</taxon>
        <taxon>Mucuna</taxon>
    </lineage>
</organism>
<feature type="compositionally biased region" description="Basic and acidic residues" evidence="1">
    <location>
        <begin position="50"/>
        <end position="63"/>
    </location>
</feature>
<accession>A0A371HAS9</accession>
<feature type="region of interest" description="Disordered" evidence="1">
    <location>
        <begin position="1"/>
        <end position="38"/>
    </location>
</feature>
<feature type="compositionally biased region" description="Basic and acidic residues" evidence="1">
    <location>
        <begin position="1"/>
        <end position="19"/>
    </location>
</feature>
<comment type="caution">
    <text evidence="2">The sequence shown here is derived from an EMBL/GenBank/DDBJ whole genome shotgun (WGS) entry which is preliminary data.</text>
</comment>